<feature type="region of interest" description="Disordered" evidence="1">
    <location>
        <begin position="158"/>
        <end position="180"/>
    </location>
</feature>
<name>A0ABR2K113_9EUKA</name>
<dbReference type="SUPFAM" id="SSF52949">
    <property type="entry name" value="Macro domain-like"/>
    <property type="match status" value="1"/>
</dbReference>
<feature type="domain" description="Microbial-type PARG catalytic" evidence="2">
    <location>
        <begin position="173"/>
        <end position="308"/>
    </location>
</feature>
<dbReference type="NCBIfam" id="TIGR02452">
    <property type="entry name" value="TIGR02452 family protein"/>
    <property type="match status" value="1"/>
</dbReference>
<reference evidence="3 4" key="1">
    <citation type="submission" date="2024-04" db="EMBL/GenBank/DDBJ databases">
        <title>Tritrichomonas musculus Genome.</title>
        <authorList>
            <person name="Alves-Ferreira E."/>
            <person name="Grigg M."/>
            <person name="Lorenzi H."/>
            <person name="Galac M."/>
        </authorList>
    </citation>
    <scope>NUCLEOTIDE SEQUENCE [LARGE SCALE GENOMIC DNA]</scope>
    <source>
        <strain evidence="3 4">EAF2021</strain>
    </source>
</reference>
<organism evidence="3 4">
    <name type="scientific">Tritrichomonas musculus</name>
    <dbReference type="NCBI Taxonomy" id="1915356"/>
    <lineage>
        <taxon>Eukaryota</taxon>
        <taxon>Metamonada</taxon>
        <taxon>Parabasalia</taxon>
        <taxon>Tritrichomonadida</taxon>
        <taxon>Tritrichomonadidae</taxon>
        <taxon>Tritrichomonas</taxon>
    </lineage>
</organism>
<feature type="compositionally biased region" description="Basic residues" evidence="1">
    <location>
        <begin position="113"/>
        <end position="123"/>
    </location>
</feature>
<keyword evidence="4" id="KW-1185">Reference proteome</keyword>
<evidence type="ECO:0000313" key="3">
    <source>
        <dbReference type="EMBL" id="KAK8884801.1"/>
    </source>
</evidence>
<dbReference type="InterPro" id="IPR043472">
    <property type="entry name" value="Macro_dom-like"/>
</dbReference>
<dbReference type="Gene3D" id="3.40.220.10">
    <property type="entry name" value="Leucine Aminopeptidase, subunit E, domain 1"/>
    <property type="match status" value="1"/>
</dbReference>
<feature type="compositionally biased region" description="Basic and acidic residues" evidence="1">
    <location>
        <begin position="124"/>
        <end position="135"/>
    </location>
</feature>
<dbReference type="PANTHER" id="PTHR35596:SF1">
    <property type="entry name" value="MICROBIAL-TYPE PARG CATALYTIC DOMAIN-CONTAINING PROTEIN"/>
    <property type="match status" value="1"/>
</dbReference>
<evidence type="ECO:0000313" key="4">
    <source>
        <dbReference type="Proteomes" id="UP001470230"/>
    </source>
</evidence>
<comment type="caution">
    <text evidence="3">The sequence shown here is derived from an EMBL/GenBank/DDBJ whole genome shotgun (WGS) entry which is preliminary data.</text>
</comment>
<gene>
    <name evidence="3" type="ORF">M9Y10_043921</name>
</gene>
<dbReference type="PANTHER" id="PTHR35596">
    <property type="entry name" value="DUF2263 DOMAIN-CONTAINING PROTEIN"/>
    <property type="match status" value="1"/>
</dbReference>
<dbReference type="Pfam" id="PF10021">
    <property type="entry name" value="PARG_cat_microb"/>
    <property type="match status" value="1"/>
</dbReference>
<dbReference type="Proteomes" id="UP001470230">
    <property type="component" value="Unassembled WGS sequence"/>
</dbReference>
<dbReference type="InterPro" id="IPR012664">
    <property type="entry name" value="CHP02452"/>
</dbReference>
<accession>A0ABR2K113</accession>
<evidence type="ECO:0000256" key="1">
    <source>
        <dbReference type="SAM" id="MobiDB-lite"/>
    </source>
</evidence>
<dbReference type="InterPro" id="IPR019261">
    <property type="entry name" value="PARG_cat_microbial"/>
</dbReference>
<sequence length="422" mass="49871">MTELYGTVYTTPINYYPYPLNNNYYQNYSYDYTNYYPGYTNYNYPSNYNYSLNYPGYYNYSQNYPGYYNYPQNYPSYYNYPQNYPNNYNYPQNYPSYYNYSQRYADDAQISQKRPKSNKKVKLHKDQKEEQKEVQQEDQINSNDMYLNEMKLFSQVKERVQEEPRDDSERAQIAKDNSEIEPLKFLQEEGKTEIIDEGMHEKIKNELGQPIYSDTPVDVDSISSIQAAINSYEHEKDDKICILNFADPYKPGGGYINGRVAQEECICRQTLLYRSIKDNEVYENNKKDRKSENNDNMLYSPNIPVIRDDSCKLFDPSQIFRINIISSAAVDNRRHDVSNPQEIMEERIRKIITLAAWKKNDVLILGAFGCGVFKNNVNDICDIFAKILIEEGMKNYFKKVYFPVLTQGYTYKTFKSALMNDS</sequence>
<dbReference type="EMBL" id="JAPFFF010000008">
    <property type="protein sequence ID" value="KAK8884801.1"/>
    <property type="molecule type" value="Genomic_DNA"/>
</dbReference>
<evidence type="ECO:0000259" key="2">
    <source>
        <dbReference type="Pfam" id="PF10021"/>
    </source>
</evidence>
<proteinExistence type="predicted"/>
<feature type="region of interest" description="Disordered" evidence="1">
    <location>
        <begin position="110"/>
        <end position="138"/>
    </location>
</feature>
<protein>
    <recommendedName>
        <fullName evidence="2">Microbial-type PARG catalytic domain-containing protein</fullName>
    </recommendedName>
</protein>